<name>A0A177WZ20_BATDL</name>
<evidence type="ECO:0000256" key="3">
    <source>
        <dbReference type="SAM" id="Coils"/>
    </source>
</evidence>
<dbReference type="EMBL" id="DS022315">
    <property type="protein sequence ID" value="OAJ45206.1"/>
    <property type="molecule type" value="Genomic_DNA"/>
</dbReference>
<evidence type="ECO:0000259" key="5">
    <source>
        <dbReference type="Pfam" id="PF15613"/>
    </source>
</evidence>
<dbReference type="OrthoDB" id="10657946at2759"/>
<protein>
    <recommendedName>
        <fullName evidence="5">WHIM2 domain-containing protein</fullName>
    </recommendedName>
</protein>
<reference evidence="6 7" key="2">
    <citation type="submission" date="2016-05" db="EMBL/GenBank/DDBJ databases">
        <title>Lineage-specific infection strategies underlie the spectrum of fungal disease in amphibians.</title>
        <authorList>
            <person name="Cuomo C.A."/>
            <person name="Farrer R.A."/>
            <person name="James T."/>
            <person name="Longcore J."/>
            <person name="Birren B."/>
        </authorList>
    </citation>
    <scope>NUCLEOTIDE SEQUENCE [LARGE SCALE GENOMIC DNA]</scope>
    <source>
        <strain evidence="6 7">JEL423</strain>
    </source>
</reference>
<reference evidence="6 7" key="1">
    <citation type="submission" date="2006-10" db="EMBL/GenBank/DDBJ databases">
        <title>The Genome Sequence of Batrachochytrium dendrobatidis JEL423.</title>
        <authorList>
            <consortium name="The Broad Institute Genome Sequencing Platform"/>
            <person name="Birren B."/>
            <person name="Lander E."/>
            <person name="Galagan J."/>
            <person name="Cuomo C."/>
            <person name="Devon K."/>
            <person name="Jaffe D."/>
            <person name="Butler J."/>
            <person name="Alvarez P."/>
            <person name="Gnerre S."/>
            <person name="Grabherr M."/>
            <person name="Kleber M."/>
            <person name="Mauceli E."/>
            <person name="Brockman W."/>
            <person name="Young S."/>
            <person name="LaButti K."/>
            <person name="Sykes S."/>
            <person name="DeCaprio D."/>
            <person name="Crawford M."/>
            <person name="Koehrsen M."/>
            <person name="Engels R."/>
            <person name="Montgomery P."/>
            <person name="Pearson M."/>
            <person name="Howarth C."/>
            <person name="Larson L."/>
            <person name="White J."/>
            <person name="O'Leary S."/>
            <person name="Kodira C."/>
            <person name="Zeng Q."/>
            <person name="Yandava C."/>
            <person name="Alvarado L."/>
            <person name="Longcore J."/>
            <person name="James T."/>
        </authorList>
    </citation>
    <scope>NUCLEOTIDE SEQUENCE [LARGE SCALE GENOMIC DNA]</scope>
    <source>
        <strain evidence="6 7">JEL423</strain>
    </source>
</reference>
<dbReference type="VEuPathDB" id="FungiDB:BDEG_28364"/>
<feature type="coiled-coil region" evidence="3">
    <location>
        <begin position="76"/>
        <end position="110"/>
    </location>
</feature>
<evidence type="ECO:0000256" key="2">
    <source>
        <dbReference type="ARBA" id="ARBA00023242"/>
    </source>
</evidence>
<evidence type="ECO:0000313" key="7">
    <source>
        <dbReference type="Proteomes" id="UP000077115"/>
    </source>
</evidence>
<feature type="region of interest" description="Disordered" evidence="4">
    <location>
        <begin position="783"/>
        <end position="827"/>
    </location>
</feature>
<dbReference type="STRING" id="403673.A0A177WZ20"/>
<feature type="compositionally biased region" description="Basic and acidic residues" evidence="4">
    <location>
        <begin position="588"/>
        <end position="604"/>
    </location>
</feature>
<feature type="region of interest" description="Disordered" evidence="4">
    <location>
        <begin position="449"/>
        <end position="549"/>
    </location>
</feature>
<sequence length="827" mass="90813">MDLGPVNTLVAPNDTAADYSVPANISNPSAVSEDSAKPLPEHPVSTAAPALSTNSSSRASSRKHALVKSENDREYVTKLKEELMDLQKMYNAHIDNLDRHMEKLNRLETLNSHDRRRVASIVNVSKGSGDVLLGVDRYGSAYWWVVVEGGDATLDAVNSVPFNHITGTETTTSLEHFDSSSTSIASAQPKMANFGILVEHDFSAHEDNDPSLIAEASTGWSYFTSLADIYSFLTTLCNRGFRERALRSTLLNRFSSMGLPPSYGVEEDFTHYSRATFDKVAAAVVSFGVWIRDVTGAPLPFTTDTSDRVMHISNVMDRGSPQESVLATSFTDYFGGAARHVFNELISLCRNSAMKDSDVDINESFDIQAMKSQLMRWFAESKLDHLTSDQLNACHSIATLSHFHEWCTQIISEITETIVYQEETAAAQAARKKLEAQKELARTESAIHFTRSGRRVAPPNWSQGLASGQMGSTIAKVSAADAPQSSEVSASSNADDGKSTTHPNFRVNQKKTKANLSKPTKNKMNLTESTKDSMDLPESTKDEMDLPESIKDEMELPESTEDNMDLPEPTEGSVDLSELTEDSMDLPESTKDEMDLPESIKDEMDLPESIKDEMDLSELTKNSFKKIIPSMQAVTIEVRLPPSKATSMSTRILKSKNVKQGGTRTRPIREHSRATTSDALLTGRAESNQSNRGSSRRSLTRGLATEGNAATLSGKSRRQNPPAKTNLTTHSAASKRRSKSRHSLEHDNVGQSKLKSESLINANNGMDTSMTDLVLTSASTTVPMNTNARKKRKSSLIQKQESTQQDNTVAEVDLNTKGDLNPSVRRV</sequence>
<feature type="compositionally biased region" description="Acidic residues" evidence="4">
    <location>
        <begin position="556"/>
        <end position="565"/>
    </location>
</feature>
<dbReference type="InterPro" id="IPR028941">
    <property type="entry name" value="WHIM2_dom"/>
</dbReference>
<dbReference type="Pfam" id="PF15613">
    <property type="entry name" value="WSD"/>
    <property type="match status" value="1"/>
</dbReference>
<evidence type="ECO:0000256" key="1">
    <source>
        <dbReference type="ARBA" id="ARBA00004123"/>
    </source>
</evidence>
<feature type="region of interest" description="Disordered" evidence="4">
    <location>
        <begin position="644"/>
        <end position="757"/>
    </location>
</feature>
<gene>
    <name evidence="6" type="ORF">BDEG_28364</name>
</gene>
<keyword evidence="2" id="KW-0539">Nucleus</keyword>
<dbReference type="Proteomes" id="UP000077115">
    <property type="component" value="Unassembled WGS sequence"/>
</dbReference>
<dbReference type="AlphaFoldDB" id="A0A177WZ20"/>
<organism evidence="6 7">
    <name type="scientific">Batrachochytrium dendrobatidis (strain JEL423)</name>
    <dbReference type="NCBI Taxonomy" id="403673"/>
    <lineage>
        <taxon>Eukaryota</taxon>
        <taxon>Fungi</taxon>
        <taxon>Fungi incertae sedis</taxon>
        <taxon>Chytridiomycota</taxon>
        <taxon>Chytridiomycota incertae sedis</taxon>
        <taxon>Chytridiomycetes</taxon>
        <taxon>Rhizophydiales</taxon>
        <taxon>Rhizophydiales incertae sedis</taxon>
        <taxon>Batrachochytrium</taxon>
    </lineage>
</organism>
<feature type="compositionally biased region" description="Polar residues" evidence="4">
    <location>
        <begin position="644"/>
        <end position="663"/>
    </location>
</feature>
<evidence type="ECO:0000313" key="6">
    <source>
        <dbReference type="EMBL" id="OAJ45206.1"/>
    </source>
</evidence>
<feature type="compositionally biased region" description="Basic and acidic residues" evidence="4">
    <location>
        <begin position="529"/>
        <end position="549"/>
    </location>
</feature>
<feature type="compositionally biased region" description="Polar residues" evidence="4">
    <location>
        <begin position="483"/>
        <end position="507"/>
    </location>
</feature>
<proteinExistence type="predicted"/>
<feature type="region of interest" description="Disordered" evidence="4">
    <location>
        <begin position="580"/>
        <end position="604"/>
    </location>
</feature>
<feature type="compositionally biased region" description="Polar residues" evidence="4">
    <location>
        <begin position="460"/>
        <end position="472"/>
    </location>
</feature>
<evidence type="ECO:0000256" key="4">
    <source>
        <dbReference type="SAM" id="MobiDB-lite"/>
    </source>
</evidence>
<comment type="subcellular location">
    <subcellularLocation>
        <location evidence="1">Nucleus</location>
    </subcellularLocation>
</comment>
<feature type="domain" description="WHIM2" evidence="5">
    <location>
        <begin position="132"/>
        <end position="252"/>
    </location>
</feature>
<feature type="region of interest" description="Disordered" evidence="4">
    <location>
        <begin position="556"/>
        <end position="575"/>
    </location>
</feature>
<feature type="compositionally biased region" description="Polar residues" evidence="4">
    <location>
        <begin position="514"/>
        <end position="528"/>
    </location>
</feature>
<accession>A0A177WZ20</accession>
<keyword evidence="3" id="KW-0175">Coiled coil</keyword>
<feature type="compositionally biased region" description="Polar residues" evidence="4">
    <location>
        <begin position="795"/>
        <end position="808"/>
    </location>
</feature>
<dbReference type="GO" id="GO:0005634">
    <property type="term" value="C:nucleus"/>
    <property type="evidence" value="ECO:0007669"/>
    <property type="project" value="UniProtKB-SubCell"/>
</dbReference>
<feature type="region of interest" description="Disordered" evidence="4">
    <location>
        <begin position="1"/>
        <end position="71"/>
    </location>
</feature>
<feature type="compositionally biased region" description="Polar residues" evidence="4">
    <location>
        <begin position="23"/>
        <end position="32"/>
    </location>
</feature>